<evidence type="ECO:0000256" key="1">
    <source>
        <dbReference type="SAM" id="SignalP"/>
    </source>
</evidence>
<name>A0A1I3ZQQ1_9HYPH</name>
<organism evidence="2 3">
    <name type="scientific">Methylorubrum salsuginis</name>
    <dbReference type="NCBI Taxonomy" id="414703"/>
    <lineage>
        <taxon>Bacteria</taxon>
        <taxon>Pseudomonadati</taxon>
        <taxon>Pseudomonadota</taxon>
        <taxon>Alphaproteobacteria</taxon>
        <taxon>Hyphomicrobiales</taxon>
        <taxon>Methylobacteriaceae</taxon>
        <taxon>Methylorubrum</taxon>
    </lineage>
</organism>
<dbReference type="AlphaFoldDB" id="A0A1I3ZQQ1"/>
<keyword evidence="3" id="KW-1185">Reference proteome</keyword>
<evidence type="ECO:0008006" key="4">
    <source>
        <dbReference type="Google" id="ProtNLM"/>
    </source>
</evidence>
<proteinExistence type="predicted"/>
<reference evidence="3" key="1">
    <citation type="submission" date="2016-10" db="EMBL/GenBank/DDBJ databases">
        <authorList>
            <person name="Varghese N."/>
            <person name="Submissions S."/>
        </authorList>
    </citation>
    <scope>NUCLEOTIDE SEQUENCE [LARGE SCALE GENOMIC DNA]</scope>
    <source>
        <strain evidence="3">CGMCC 1.6474</strain>
    </source>
</reference>
<sequence length="129" mass="13463">MRRLSALAALLLLAAPPAARAQSVVDGSDAVVGPAASGTILALVGRQFRDPEARIAGLRKGRAGAVCGTVDLRNRMGTHTGPRPFVAYLAENVLGRLPEGPELRSPASPADFKAMQRAQTLYQANCTEG</sequence>
<evidence type="ECO:0000313" key="3">
    <source>
        <dbReference type="Proteomes" id="UP000198804"/>
    </source>
</evidence>
<keyword evidence="1" id="KW-0732">Signal</keyword>
<feature type="signal peptide" evidence="1">
    <location>
        <begin position="1"/>
        <end position="21"/>
    </location>
</feature>
<dbReference type="STRING" id="414703.SAMN04488125_10245"/>
<feature type="chain" id="PRO_5011481715" description="Rap1a immunity protein domain-containing protein" evidence="1">
    <location>
        <begin position="22"/>
        <end position="129"/>
    </location>
</feature>
<dbReference type="EMBL" id="FOSV01000002">
    <property type="protein sequence ID" value="SFK46338.1"/>
    <property type="molecule type" value="Genomic_DNA"/>
</dbReference>
<evidence type="ECO:0000313" key="2">
    <source>
        <dbReference type="EMBL" id="SFK46338.1"/>
    </source>
</evidence>
<gene>
    <name evidence="2" type="ORF">SAMN04488125_10245</name>
</gene>
<dbReference type="Proteomes" id="UP000198804">
    <property type="component" value="Unassembled WGS sequence"/>
</dbReference>
<accession>A0A1I3ZQQ1</accession>
<protein>
    <recommendedName>
        <fullName evidence="4">Rap1a immunity protein domain-containing protein</fullName>
    </recommendedName>
</protein>
<dbReference type="OrthoDB" id="7994889at2"/>
<dbReference type="RefSeq" id="WP_091941839.1">
    <property type="nucleotide sequence ID" value="NZ_FOSV01000002.1"/>
</dbReference>